<comment type="caution">
    <text evidence="1">The sequence shown here is derived from an EMBL/GenBank/DDBJ whole genome shotgun (WGS) entry which is preliminary data.</text>
</comment>
<dbReference type="Gene3D" id="3.30.2000.30">
    <property type="match status" value="1"/>
</dbReference>
<dbReference type="InterPro" id="IPR053745">
    <property type="entry name" value="Viral_Tail_Comp_sf"/>
</dbReference>
<accession>A0A7W6CZI8</accession>
<evidence type="ECO:0000313" key="1">
    <source>
        <dbReference type="EMBL" id="MBB3971936.1"/>
    </source>
</evidence>
<evidence type="ECO:0008006" key="3">
    <source>
        <dbReference type="Google" id="ProtNLM"/>
    </source>
</evidence>
<dbReference type="Proteomes" id="UP000528964">
    <property type="component" value="Unassembled WGS sequence"/>
</dbReference>
<protein>
    <recommendedName>
        <fullName evidence="3">DUF3168 domain-containing protein</fullName>
    </recommendedName>
</protein>
<reference evidence="1 2" key="1">
    <citation type="submission" date="2020-08" db="EMBL/GenBank/DDBJ databases">
        <title>Genomic Encyclopedia of Type Strains, Phase IV (KMG-IV): sequencing the most valuable type-strain genomes for metagenomic binning, comparative biology and taxonomic classification.</title>
        <authorList>
            <person name="Goeker M."/>
        </authorList>
    </citation>
    <scope>NUCLEOTIDE SEQUENCE [LARGE SCALE GENOMIC DNA]</scope>
    <source>
        <strain evidence="1 2">DSM 25481</strain>
    </source>
</reference>
<evidence type="ECO:0000313" key="2">
    <source>
        <dbReference type="Proteomes" id="UP000528964"/>
    </source>
</evidence>
<gene>
    <name evidence="1" type="ORF">GGR24_000569</name>
</gene>
<proteinExistence type="predicted"/>
<organism evidence="1 2">
    <name type="scientific">Hansschlegelia beijingensis</name>
    <dbReference type="NCBI Taxonomy" id="1133344"/>
    <lineage>
        <taxon>Bacteria</taxon>
        <taxon>Pseudomonadati</taxon>
        <taxon>Pseudomonadota</taxon>
        <taxon>Alphaproteobacteria</taxon>
        <taxon>Hyphomicrobiales</taxon>
        <taxon>Methylopilaceae</taxon>
        <taxon>Hansschlegelia</taxon>
    </lineage>
</organism>
<dbReference type="RefSeq" id="WP_183393772.1">
    <property type="nucleotide sequence ID" value="NZ_JACIDR010000001.1"/>
</dbReference>
<dbReference type="Pfam" id="PF11367">
    <property type="entry name" value="Tail_completion_gp17"/>
    <property type="match status" value="1"/>
</dbReference>
<sequence length="143" mass="15140">MTQLSSALALRSAVHQRLAGDGALGALLGGARIYDEPPRAAAPPYLVLAEIETRDLSGDAAPAHEHAFALEVWSRQGGLSEALKAADRVVRLIDGAALELDGVRLANLAWISTEAERLVGRDLRRAAIRFRAVTEPAAPTDAL</sequence>
<dbReference type="InterPro" id="IPR021508">
    <property type="entry name" value="Gp17-like"/>
</dbReference>
<dbReference type="EMBL" id="JACIDR010000001">
    <property type="protein sequence ID" value="MBB3971936.1"/>
    <property type="molecule type" value="Genomic_DNA"/>
</dbReference>
<keyword evidence="2" id="KW-1185">Reference proteome</keyword>
<dbReference type="AlphaFoldDB" id="A0A7W6CZI8"/>
<name>A0A7W6CZI8_9HYPH</name>